<name>A0A934IG38_9HYPH</name>
<gene>
    <name evidence="1" type="ORF">JCR33_01510</name>
</gene>
<dbReference type="InterPro" id="IPR009061">
    <property type="entry name" value="DNA-bd_dom_put_sf"/>
</dbReference>
<comment type="caution">
    <text evidence="1">The sequence shown here is derived from an EMBL/GenBank/DDBJ whole genome shotgun (WGS) entry which is preliminary data.</text>
</comment>
<dbReference type="RefSeq" id="WP_198880233.1">
    <property type="nucleotide sequence ID" value="NZ_JAEKJA010000001.1"/>
</dbReference>
<evidence type="ECO:0000313" key="1">
    <source>
        <dbReference type="EMBL" id="MBJ3774346.1"/>
    </source>
</evidence>
<dbReference type="SUPFAM" id="SSF46955">
    <property type="entry name" value="Putative DNA-binding domain"/>
    <property type="match status" value="1"/>
</dbReference>
<keyword evidence="2" id="KW-1185">Reference proteome</keyword>
<dbReference type="Gene3D" id="1.10.1660.10">
    <property type="match status" value="1"/>
</dbReference>
<evidence type="ECO:0000313" key="2">
    <source>
        <dbReference type="Proteomes" id="UP000609531"/>
    </source>
</evidence>
<organism evidence="1 2">
    <name type="scientific">Acuticoccus mangrovi</name>
    <dbReference type="NCBI Taxonomy" id="2796142"/>
    <lineage>
        <taxon>Bacteria</taxon>
        <taxon>Pseudomonadati</taxon>
        <taxon>Pseudomonadota</taxon>
        <taxon>Alphaproteobacteria</taxon>
        <taxon>Hyphomicrobiales</taxon>
        <taxon>Amorphaceae</taxon>
        <taxon>Acuticoccus</taxon>
    </lineage>
</organism>
<protein>
    <recommendedName>
        <fullName evidence="3">Helix-turn-helix domain-containing protein</fullName>
    </recommendedName>
</protein>
<reference evidence="1" key="1">
    <citation type="submission" date="2020-12" db="EMBL/GenBank/DDBJ databases">
        <title>Bacterial taxonomy.</title>
        <authorList>
            <person name="Pan X."/>
        </authorList>
    </citation>
    <scope>NUCLEOTIDE SEQUENCE</scope>
    <source>
        <strain evidence="1">B2012</strain>
    </source>
</reference>
<dbReference type="EMBL" id="JAEKJA010000001">
    <property type="protein sequence ID" value="MBJ3774346.1"/>
    <property type="molecule type" value="Genomic_DNA"/>
</dbReference>
<proteinExistence type="predicted"/>
<evidence type="ECO:0008006" key="3">
    <source>
        <dbReference type="Google" id="ProtNLM"/>
    </source>
</evidence>
<dbReference type="AlphaFoldDB" id="A0A934IG38"/>
<accession>A0A934IG38</accession>
<dbReference type="Proteomes" id="UP000609531">
    <property type="component" value="Unassembled WGS sequence"/>
</dbReference>
<sequence>MAQHQDRTDGRAYPPFGMTRQEAARHLMVSPATFDRWVKEGVMPKPRRRGGIARWVRLEIEEAALRLPTEGEATDEDKWLDRIGL</sequence>